<dbReference type="Gene3D" id="3.30.1330.30">
    <property type="match status" value="1"/>
</dbReference>
<organism evidence="2 3">
    <name type="scientific">Intestinimonas massiliensis</name>
    <name type="common">ex Afouda et al. 2020</name>
    <dbReference type="NCBI Taxonomy" id="1673721"/>
    <lineage>
        <taxon>Bacteria</taxon>
        <taxon>Bacillati</taxon>
        <taxon>Bacillota</taxon>
        <taxon>Clostridia</taxon>
        <taxon>Eubacteriales</taxon>
        <taxon>Intestinimonas</taxon>
    </lineage>
</organism>
<evidence type="ECO:0000313" key="2">
    <source>
        <dbReference type="EMBL" id="MCQ4769450.1"/>
    </source>
</evidence>
<accession>A0AAW5JM55</accession>
<gene>
    <name evidence="2" type="ORF">NE579_03075</name>
</gene>
<reference evidence="2" key="1">
    <citation type="submission" date="2022-06" db="EMBL/GenBank/DDBJ databases">
        <title>Isolation of gut microbiota from human fecal samples.</title>
        <authorList>
            <person name="Pamer E.G."/>
            <person name="Barat B."/>
            <person name="Waligurski E."/>
            <person name="Medina S."/>
            <person name="Paddock L."/>
            <person name="Mostad J."/>
        </authorList>
    </citation>
    <scope>NUCLEOTIDE SEQUENCE</scope>
    <source>
        <strain evidence="2">DFI.9.91</strain>
    </source>
</reference>
<dbReference type="EMBL" id="JANFYS010000004">
    <property type="protein sequence ID" value="MCQ4769450.1"/>
    <property type="molecule type" value="Genomic_DNA"/>
</dbReference>
<comment type="caution">
    <text evidence="2">The sequence shown here is derived from an EMBL/GenBank/DDBJ whole genome shotgun (WGS) entry which is preliminary data.</text>
</comment>
<protein>
    <submittedName>
        <fullName evidence="2">Ribosomal L7Ae/L30e/S12e/Gadd45 family protein</fullName>
    </submittedName>
</protein>
<sequence>MLTELKAGPRVVGAKQTRRAVNDGRALRVFLAKDADPNVTAPIEEMCAQRQVSVEWADAMREVGAACGIAVGAAVAALVRE</sequence>
<proteinExistence type="predicted"/>
<evidence type="ECO:0000313" key="3">
    <source>
        <dbReference type="Proteomes" id="UP001204562"/>
    </source>
</evidence>
<dbReference type="AlphaFoldDB" id="A0AAW5JM55"/>
<feature type="domain" description="Ribosomal protein eL8/eL30/eS12/Gadd45" evidence="1">
    <location>
        <begin position="7"/>
        <end position="78"/>
    </location>
</feature>
<name>A0AAW5JM55_9FIRM</name>
<dbReference type="RefSeq" id="WP_256303215.1">
    <property type="nucleotide sequence ID" value="NZ_JANFYS010000004.1"/>
</dbReference>
<dbReference type="InterPro" id="IPR004038">
    <property type="entry name" value="Ribosomal_eL8/eL30/eS12/Gad45"/>
</dbReference>
<dbReference type="Pfam" id="PF01248">
    <property type="entry name" value="Ribosomal_L7Ae"/>
    <property type="match status" value="1"/>
</dbReference>
<dbReference type="Proteomes" id="UP001204562">
    <property type="component" value="Unassembled WGS sequence"/>
</dbReference>
<evidence type="ECO:0000259" key="1">
    <source>
        <dbReference type="Pfam" id="PF01248"/>
    </source>
</evidence>
<dbReference type="InterPro" id="IPR029064">
    <property type="entry name" value="Ribosomal_eL30-like_sf"/>
</dbReference>
<dbReference type="SUPFAM" id="SSF55315">
    <property type="entry name" value="L30e-like"/>
    <property type="match status" value="1"/>
</dbReference>